<dbReference type="InterPro" id="IPR003591">
    <property type="entry name" value="Leu-rich_rpt_typical-subtyp"/>
</dbReference>
<comment type="subcellular location">
    <subcellularLocation>
        <location evidence="1">Cell membrane</location>
    </subcellularLocation>
</comment>
<keyword evidence="7" id="KW-1185">Reference proteome</keyword>
<accession>A0A9N8EKL9</accession>
<keyword evidence="5" id="KW-0472">Membrane</keyword>
<dbReference type="GO" id="GO:0016301">
    <property type="term" value="F:kinase activity"/>
    <property type="evidence" value="ECO:0007669"/>
    <property type="project" value="UniProtKB-KW"/>
</dbReference>
<evidence type="ECO:0000256" key="1">
    <source>
        <dbReference type="ARBA" id="ARBA00004236"/>
    </source>
</evidence>
<dbReference type="InterPro" id="IPR032675">
    <property type="entry name" value="LRR_dom_sf"/>
</dbReference>
<gene>
    <name evidence="6" type="ORF">SEMRO_1119_G243240.1</name>
</gene>
<keyword evidence="2" id="KW-1003">Cell membrane</keyword>
<dbReference type="Proteomes" id="UP001153069">
    <property type="component" value="Unassembled WGS sequence"/>
</dbReference>
<dbReference type="PANTHER" id="PTHR48057">
    <property type="entry name" value="LEUCINE-RICH REPEAT SERINE/THREONINE-PROTEIN KINASE 1"/>
    <property type="match status" value="1"/>
</dbReference>
<dbReference type="Gene3D" id="3.80.10.10">
    <property type="entry name" value="Ribonuclease Inhibitor"/>
    <property type="match status" value="3"/>
</dbReference>
<keyword evidence="6" id="KW-0808">Transferase</keyword>
<dbReference type="Pfam" id="PF13855">
    <property type="entry name" value="LRR_8"/>
    <property type="match status" value="1"/>
</dbReference>
<evidence type="ECO:0000256" key="3">
    <source>
        <dbReference type="ARBA" id="ARBA00022614"/>
    </source>
</evidence>
<dbReference type="Pfam" id="PF00560">
    <property type="entry name" value="LRR_1"/>
    <property type="match status" value="2"/>
</dbReference>
<keyword evidence="6" id="KW-0675">Receptor</keyword>
<dbReference type="GO" id="GO:0005886">
    <property type="term" value="C:plasma membrane"/>
    <property type="evidence" value="ECO:0007669"/>
    <property type="project" value="UniProtKB-SubCell"/>
</dbReference>
<protein>
    <submittedName>
        <fullName evidence="6">LRR receptor-like serine threonine-protein kinase</fullName>
    </submittedName>
</protein>
<evidence type="ECO:0000313" key="6">
    <source>
        <dbReference type="EMBL" id="CAB9520609.1"/>
    </source>
</evidence>
<name>A0A9N8EKL9_9STRA</name>
<dbReference type="FunFam" id="3.80.10.10:FF:000041">
    <property type="entry name" value="LRR receptor-like serine/threonine-protein kinase ERECTA"/>
    <property type="match status" value="1"/>
</dbReference>
<keyword evidence="5" id="KW-1133">Transmembrane helix</keyword>
<feature type="transmembrane region" description="Helical" evidence="5">
    <location>
        <begin position="25"/>
        <end position="47"/>
    </location>
</feature>
<dbReference type="AlphaFoldDB" id="A0A9N8EKL9"/>
<evidence type="ECO:0000256" key="5">
    <source>
        <dbReference type="SAM" id="Phobius"/>
    </source>
</evidence>
<sequence>MKDQQLLLFTVDNEAAPHQASSRRWIALAAVVVGVTIGIGLCANFVGVKHEFASLTRNQPYEHDDEEDLSELVELELQLSDEFPSVERMLQDGTNNATTSSNATVFVPIIAGLSASTIANIQVPNSAQFLAYEWLLADPNVDTYNLQSLQSRFAMSTLYFATGGDDWAINDKWLSYTDPLCLWYSSLDEEAIPFIFPNIDTPCEDRNTDYLQHLVLTKQNMRGTLPEEIGLLTQLTSIFLSENDLTNRIPTTIWENMTDVIHLSLGKNNLGGEIPTELFSLTNLQRLDLSHNYLAGRIPTEIGKAQKLIALVVEENTLANPIPSELGLLTTLEYFDYGRNARRRRTTLFTEIGLLTNLEYFSLEYSFILQGELPDEFFNLTSLVNLDLKGAGRLNSTLPTLIGQLTNLETLELTQATLWGPLPTELALLTKLVDFNAELNQLTNTIPVEVAGSLSNLKSFLLCNNQLTGSIPEELGGMSLLDDLHLCVNELTGPIPASLGQLTLLTHLDLKGNFLSGQVPDELGQLTAPELKLEIQENSLTGVVPSGVCATGAFVAADCSAEVSCECCVQCF</sequence>
<organism evidence="6 7">
    <name type="scientific">Seminavis robusta</name>
    <dbReference type="NCBI Taxonomy" id="568900"/>
    <lineage>
        <taxon>Eukaryota</taxon>
        <taxon>Sar</taxon>
        <taxon>Stramenopiles</taxon>
        <taxon>Ochrophyta</taxon>
        <taxon>Bacillariophyta</taxon>
        <taxon>Bacillariophyceae</taxon>
        <taxon>Bacillariophycidae</taxon>
        <taxon>Naviculales</taxon>
        <taxon>Naviculaceae</taxon>
        <taxon>Seminavis</taxon>
    </lineage>
</organism>
<evidence type="ECO:0000256" key="4">
    <source>
        <dbReference type="ARBA" id="ARBA00022737"/>
    </source>
</evidence>
<keyword evidence="5" id="KW-0812">Transmembrane</keyword>
<evidence type="ECO:0000313" key="7">
    <source>
        <dbReference type="Proteomes" id="UP001153069"/>
    </source>
</evidence>
<dbReference type="OrthoDB" id="46005at2759"/>
<dbReference type="InterPro" id="IPR052595">
    <property type="entry name" value="LRRC69/RLP"/>
</dbReference>
<dbReference type="EMBL" id="CAICTM010001117">
    <property type="protein sequence ID" value="CAB9520609.1"/>
    <property type="molecule type" value="Genomic_DNA"/>
</dbReference>
<dbReference type="SMART" id="SM00369">
    <property type="entry name" value="LRR_TYP"/>
    <property type="match status" value="4"/>
</dbReference>
<keyword evidence="4" id="KW-0677">Repeat</keyword>
<reference evidence="6" key="1">
    <citation type="submission" date="2020-06" db="EMBL/GenBank/DDBJ databases">
        <authorList>
            <consortium name="Plant Systems Biology data submission"/>
        </authorList>
    </citation>
    <scope>NUCLEOTIDE SEQUENCE</scope>
    <source>
        <strain evidence="6">D6</strain>
    </source>
</reference>
<keyword evidence="6" id="KW-0418">Kinase</keyword>
<dbReference type="InterPro" id="IPR001611">
    <property type="entry name" value="Leu-rich_rpt"/>
</dbReference>
<dbReference type="SUPFAM" id="SSF52058">
    <property type="entry name" value="L domain-like"/>
    <property type="match status" value="1"/>
</dbReference>
<keyword evidence="3" id="KW-0433">Leucine-rich repeat</keyword>
<comment type="caution">
    <text evidence="6">The sequence shown here is derived from an EMBL/GenBank/DDBJ whole genome shotgun (WGS) entry which is preliminary data.</text>
</comment>
<dbReference type="FunFam" id="3.80.10.10:FF:000383">
    <property type="entry name" value="Leucine-rich repeat receptor protein kinase EMS1"/>
    <property type="match status" value="1"/>
</dbReference>
<dbReference type="PANTHER" id="PTHR48057:SF17">
    <property type="entry name" value="LRR RECEPTOR-LIKE SERINE_THREONINE-PROTEIN KINASE FLS2"/>
    <property type="match status" value="1"/>
</dbReference>
<proteinExistence type="predicted"/>
<evidence type="ECO:0000256" key="2">
    <source>
        <dbReference type="ARBA" id="ARBA00022475"/>
    </source>
</evidence>